<reference evidence="4" key="1">
    <citation type="journal article" date="2015" name="Nat. Plants">
        <title>Genome expansion of Arabis alpina linked with retrotransposition and reduced symmetric DNA methylation.</title>
        <authorList>
            <person name="Willing E.M."/>
            <person name="Rawat V."/>
            <person name="Mandakova T."/>
            <person name="Maumus F."/>
            <person name="James G.V."/>
            <person name="Nordstroem K.J."/>
            <person name="Becker C."/>
            <person name="Warthmann N."/>
            <person name="Chica C."/>
            <person name="Szarzynska B."/>
            <person name="Zytnicki M."/>
            <person name="Albani M.C."/>
            <person name="Kiefer C."/>
            <person name="Bergonzi S."/>
            <person name="Castaings L."/>
            <person name="Mateos J.L."/>
            <person name="Berns M.C."/>
            <person name="Bujdoso N."/>
            <person name="Piofczyk T."/>
            <person name="de Lorenzo L."/>
            <person name="Barrero-Sicilia C."/>
            <person name="Mateos I."/>
            <person name="Piednoel M."/>
            <person name="Hagmann J."/>
            <person name="Chen-Min-Tao R."/>
            <person name="Iglesias-Fernandez R."/>
            <person name="Schuster S.C."/>
            <person name="Alonso-Blanco C."/>
            <person name="Roudier F."/>
            <person name="Carbonero P."/>
            <person name="Paz-Ares J."/>
            <person name="Davis S.J."/>
            <person name="Pecinka A."/>
            <person name="Quesneville H."/>
            <person name="Colot V."/>
            <person name="Lysak M.A."/>
            <person name="Weigel D."/>
            <person name="Coupland G."/>
            <person name="Schneeberger K."/>
        </authorList>
    </citation>
    <scope>NUCLEOTIDE SEQUENCE [LARGE SCALE GENOMIC DNA]</scope>
    <source>
        <strain evidence="4">cv. Pajares</strain>
    </source>
</reference>
<dbReference type="Proteomes" id="UP000029120">
    <property type="component" value="Chromosome 2"/>
</dbReference>
<dbReference type="InterPro" id="IPR012870">
    <property type="entry name" value="DUF1666"/>
</dbReference>
<keyword evidence="2" id="KW-0812">Transmembrane</keyword>
<evidence type="ECO:0000313" key="4">
    <source>
        <dbReference type="Proteomes" id="UP000029120"/>
    </source>
</evidence>
<name>A0A087HGY3_ARAAL</name>
<dbReference type="PANTHER" id="PTHR46741">
    <property type="entry name" value="OS09G0413600 PROTEIN"/>
    <property type="match status" value="1"/>
</dbReference>
<evidence type="ECO:0000313" key="3">
    <source>
        <dbReference type="EMBL" id="KFK41385.1"/>
    </source>
</evidence>
<dbReference type="Gramene" id="KFK41385">
    <property type="protein sequence ID" value="KFK41385"/>
    <property type="gene ID" value="AALP_AA2G123400"/>
</dbReference>
<dbReference type="Pfam" id="PF07891">
    <property type="entry name" value="DUF1666"/>
    <property type="match status" value="1"/>
</dbReference>
<sequence length="612" mass="72452">MKTYYYYFDFSNKVSSCVVGLKQFLYGNTFTVLHAFLVSLSNLFFFFFFRVDSDKETSLVVFKKQNTIDSSVFRVQKQTITCFVEEPKAVCFIFHGYYSAYSQEKKKKMLTFSDDDLNTSFMVTEKPFTVENKMVTSSQSEVFLIKEHVKEEMLVYEFMSCGVLKELLGHETFVCGEENLFDDADGFIELNPTLQISYEEEEEEFMKREEEEEQEVYDDDDVDEDDDDDEFEHSDVIERLKTEIKTARTGGLCTILEESETQLEELKPLKIQPKQDQFKDRIDEIHKVYKNYAVKMRKLDVIDYQTMHSISLLKLKDSSNSKLSKDKVRATKSPLHQNLWPFKKHKLERDPIERLVKEASRDFETVYVGQVCLSWEMLHWQYTKILEFDPKVTSFYQYNLVAGEFQLFQVLLQRFVENEPFQNLSRVETYLKNRRHFHNFLQIPLVRDDRSSKSNKKCRNEGAFAVKIETLREIIRESMRVFWEFLYTDKEEFSSVMKISHQTQVSPQDPLDLELLTDIRTHLQKKEKKLKEILRSQSCIVNKLKKNESKSSIGLVKDELLIAQIELRLVSRVMNMSKLTTEKLVWCQEKLNRISFNGRRIHMEPSFSLLPC</sequence>
<gene>
    <name evidence="3" type="ordered locus">AALP_Aa2g123400</name>
</gene>
<feature type="region of interest" description="Disordered" evidence="1">
    <location>
        <begin position="205"/>
        <end position="230"/>
    </location>
</feature>
<dbReference type="EMBL" id="CM002870">
    <property type="protein sequence ID" value="KFK41385.1"/>
    <property type="molecule type" value="Genomic_DNA"/>
</dbReference>
<feature type="transmembrane region" description="Helical" evidence="2">
    <location>
        <begin position="30"/>
        <end position="49"/>
    </location>
</feature>
<keyword evidence="2" id="KW-0472">Membrane</keyword>
<proteinExistence type="predicted"/>
<accession>A0A087HGY3</accession>
<dbReference type="AlphaFoldDB" id="A0A087HGY3"/>
<dbReference type="PANTHER" id="PTHR46741:SF4">
    <property type="entry name" value="FINGER FYVE DOMAIN PROTEIN, PUTATIVE (DUF1666)-RELATED"/>
    <property type="match status" value="1"/>
</dbReference>
<protein>
    <submittedName>
        <fullName evidence="3">Uncharacterized protein</fullName>
    </submittedName>
</protein>
<organism evidence="3 4">
    <name type="scientific">Arabis alpina</name>
    <name type="common">Alpine rock-cress</name>
    <dbReference type="NCBI Taxonomy" id="50452"/>
    <lineage>
        <taxon>Eukaryota</taxon>
        <taxon>Viridiplantae</taxon>
        <taxon>Streptophyta</taxon>
        <taxon>Embryophyta</taxon>
        <taxon>Tracheophyta</taxon>
        <taxon>Spermatophyta</taxon>
        <taxon>Magnoliopsida</taxon>
        <taxon>eudicotyledons</taxon>
        <taxon>Gunneridae</taxon>
        <taxon>Pentapetalae</taxon>
        <taxon>rosids</taxon>
        <taxon>malvids</taxon>
        <taxon>Brassicales</taxon>
        <taxon>Brassicaceae</taxon>
        <taxon>Arabideae</taxon>
        <taxon>Arabis</taxon>
    </lineage>
</organism>
<dbReference type="OrthoDB" id="772197at2759"/>
<keyword evidence="2" id="KW-1133">Transmembrane helix</keyword>
<evidence type="ECO:0000256" key="2">
    <source>
        <dbReference type="SAM" id="Phobius"/>
    </source>
</evidence>
<keyword evidence="4" id="KW-1185">Reference proteome</keyword>
<evidence type="ECO:0000256" key="1">
    <source>
        <dbReference type="SAM" id="MobiDB-lite"/>
    </source>
</evidence>
<dbReference type="eggNOG" id="ENOG502QTPI">
    <property type="taxonomic scope" value="Eukaryota"/>
</dbReference>